<dbReference type="AlphaFoldDB" id="A0A559SVA2"/>
<proteinExistence type="predicted"/>
<comment type="caution">
    <text evidence="1">The sequence shown here is derived from an EMBL/GenBank/DDBJ whole genome shotgun (WGS) entry which is preliminary data.</text>
</comment>
<evidence type="ECO:0000313" key="1">
    <source>
        <dbReference type="EMBL" id="TVZ66274.1"/>
    </source>
</evidence>
<dbReference type="RefSeq" id="WP_022718757.1">
    <property type="nucleotide sequence ID" value="NZ_ATTQ01000030.1"/>
</dbReference>
<dbReference type="Proteomes" id="UP000319824">
    <property type="component" value="Unassembled WGS sequence"/>
</dbReference>
<protein>
    <submittedName>
        <fullName evidence="1">Uncharacterized protein</fullName>
    </submittedName>
</protein>
<accession>A0A559SVA2</accession>
<dbReference type="EMBL" id="VISO01000003">
    <property type="protein sequence ID" value="TVZ66274.1"/>
    <property type="molecule type" value="Genomic_DNA"/>
</dbReference>
<gene>
    <name evidence="1" type="ORF">BCL32_6634</name>
</gene>
<evidence type="ECO:0000313" key="2">
    <source>
        <dbReference type="Proteomes" id="UP000319824"/>
    </source>
</evidence>
<reference evidence="1 2" key="1">
    <citation type="submission" date="2019-06" db="EMBL/GenBank/DDBJ databases">
        <title>Pac Bio to generate improved reference genome sequences for organisms with transposon mutant libraries (support for FEBA project).</title>
        <authorList>
            <person name="Blow M."/>
        </authorList>
    </citation>
    <scope>NUCLEOTIDE SEQUENCE [LARGE SCALE GENOMIC DNA]</scope>
    <source>
        <strain evidence="1 2">USDA 1844</strain>
    </source>
</reference>
<organism evidence="1 2">
    <name type="scientific">Rhizobium mongolense USDA 1844</name>
    <dbReference type="NCBI Taxonomy" id="1079460"/>
    <lineage>
        <taxon>Bacteria</taxon>
        <taxon>Pseudomonadati</taxon>
        <taxon>Pseudomonadota</taxon>
        <taxon>Alphaproteobacteria</taxon>
        <taxon>Hyphomicrobiales</taxon>
        <taxon>Rhizobiaceae</taxon>
        <taxon>Rhizobium/Agrobacterium group</taxon>
        <taxon>Rhizobium</taxon>
    </lineage>
</organism>
<sequence length="47" mass="5512">MTNKGTGSDYLPDGVTEDREFQRRVWIVQRAAWFVFGLILASCHQRR</sequence>
<name>A0A559SVA2_9HYPH</name>